<dbReference type="RefSeq" id="XP_007865129.1">
    <property type="nucleotide sequence ID" value="XM_007866938.1"/>
</dbReference>
<evidence type="ECO:0000313" key="2">
    <source>
        <dbReference type="EMBL" id="EPQ56389.1"/>
    </source>
</evidence>
<dbReference type="OrthoDB" id="5424209at2759"/>
<dbReference type="EMBL" id="KB469300">
    <property type="protein sequence ID" value="EPQ56389.1"/>
    <property type="molecule type" value="Genomic_DNA"/>
</dbReference>
<keyword evidence="3" id="KW-1185">Reference proteome</keyword>
<reference evidence="2 3" key="1">
    <citation type="journal article" date="2012" name="Science">
        <title>The Paleozoic origin of enzymatic lignin decomposition reconstructed from 31 fungal genomes.</title>
        <authorList>
            <person name="Floudas D."/>
            <person name="Binder M."/>
            <person name="Riley R."/>
            <person name="Barry K."/>
            <person name="Blanchette R.A."/>
            <person name="Henrissat B."/>
            <person name="Martinez A.T."/>
            <person name="Otillar R."/>
            <person name="Spatafora J.W."/>
            <person name="Yadav J.S."/>
            <person name="Aerts A."/>
            <person name="Benoit I."/>
            <person name="Boyd A."/>
            <person name="Carlson A."/>
            <person name="Copeland A."/>
            <person name="Coutinho P.M."/>
            <person name="de Vries R.P."/>
            <person name="Ferreira P."/>
            <person name="Findley K."/>
            <person name="Foster B."/>
            <person name="Gaskell J."/>
            <person name="Glotzer D."/>
            <person name="Gorecki P."/>
            <person name="Heitman J."/>
            <person name="Hesse C."/>
            <person name="Hori C."/>
            <person name="Igarashi K."/>
            <person name="Jurgens J.A."/>
            <person name="Kallen N."/>
            <person name="Kersten P."/>
            <person name="Kohler A."/>
            <person name="Kuees U."/>
            <person name="Kumar T.K.A."/>
            <person name="Kuo A."/>
            <person name="LaButti K."/>
            <person name="Larrondo L.F."/>
            <person name="Lindquist E."/>
            <person name="Ling A."/>
            <person name="Lombard V."/>
            <person name="Lucas S."/>
            <person name="Lundell T."/>
            <person name="Martin R."/>
            <person name="McLaughlin D.J."/>
            <person name="Morgenstern I."/>
            <person name="Morin E."/>
            <person name="Murat C."/>
            <person name="Nagy L.G."/>
            <person name="Nolan M."/>
            <person name="Ohm R.A."/>
            <person name="Patyshakuliyeva A."/>
            <person name="Rokas A."/>
            <person name="Ruiz-Duenas F.J."/>
            <person name="Sabat G."/>
            <person name="Salamov A."/>
            <person name="Samejima M."/>
            <person name="Schmutz J."/>
            <person name="Slot J.C."/>
            <person name="St John F."/>
            <person name="Stenlid J."/>
            <person name="Sun H."/>
            <person name="Sun S."/>
            <person name="Syed K."/>
            <person name="Tsang A."/>
            <person name="Wiebenga A."/>
            <person name="Young D."/>
            <person name="Pisabarro A."/>
            <person name="Eastwood D.C."/>
            <person name="Martin F."/>
            <person name="Cullen D."/>
            <person name="Grigoriev I.V."/>
            <person name="Hibbett D.S."/>
        </authorList>
    </citation>
    <scope>NUCLEOTIDE SEQUENCE [LARGE SCALE GENOMIC DNA]</scope>
    <source>
        <strain evidence="2 3">ATCC 11539</strain>
    </source>
</reference>
<dbReference type="GeneID" id="19308489"/>
<gene>
    <name evidence="2" type="ORF">GLOTRDRAFT_75030</name>
</gene>
<accession>S7RTC8</accession>
<sequence>MADNEHLRQLLASYPAAITDFFGSGTLCLHKTGPAWPVAPANAQKLVRAARPYYNPEKAPIWLPTLKSIVAFLDSLDVDVQLTAVDPLAYANAGQAQLFCDFIVVISVNPQTLAHADAVAAAPGVIAILEKAGFSDVQVAFVEAVYRRRQAKFMGFDPISELESIAKLRKPFTLSLGSLCIAPHNTPHYEGSGGVFIRLTSDPSDKRVFLLTCAHVAHPPPVFPNRAYTRKNSSQPREDVVLLGTAMYDESLGDIMKLIGEQTKSIGTWESSLSRIPAQAPDEPSSRTDRRKELTDLIAKAKKTITAANELHNAVTKNYSFTGSRILGFIYHCAEIGVGADGYMYDWALIQLDLDKLEAGNFLGNKLYVGGNKTAIDWEAYMFPQPHDTADFHVPDDLLLQLQDYVREDEMRNPQNYDVHNVKTLLAVKNGRTTGTTFGRVNGFESITREYPDHDLKVDAVEVIVLGYDTKTAKNDRFSDEGDSGAMVVDRLGRLIGPVTGGGGPSPTDATDKSYITPYYKLKKQFEGQFEKAHLLPPVFDFLFA</sequence>
<dbReference type="HOGENOM" id="CLU_024804_0_0_1"/>
<dbReference type="AlphaFoldDB" id="S7RTC8"/>
<evidence type="ECO:0000256" key="1">
    <source>
        <dbReference type="SAM" id="MobiDB-lite"/>
    </source>
</evidence>
<dbReference type="KEGG" id="gtr:GLOTRDRAFT_75030"/>
<organism evidence="2 3">
    <name type="scientific">Gloeophyllum trabeum (strain ATCC 11539 / FP-39264 / Madison 617)</name>
    <name type="common">Brown rot fungus</name>
    <dbReference type="NCBI Taxonomy" id="670483"/>
    <lineage>
        <taxon>Eukaryota</taxon>
        <taxon>Fungi</taxon>
        <taxon>Dikarya</taxon>
        <taxon>Basidiomycota</taxon>
        <taxon>Agaricomycotina</taxon>
        <taxon>Agaricomycetes</taxon>
        <taxon>Gloeophyllales</taxon>
        <taxon>Gloeophyllaceae</taxon>
        <taxon>Gloeophyllum</taxon>
    </lineage>
</organism>
<protein>
    <submittedName>
        <fullName evidence="2">Uncharacterized protein</fullName>
    </submittedName>
</protein>
<proteinExistence type="predicted"/>
<dbReference type="eggNOG" id="ENOG502QR0D">
    <property type="taxonomic scope" value="Eukaryota"/>
</dbReference>
<name>S7RTC8_GLOTA</name>
<feature type="region of interest" description="Disordered" evidence="1">
    <location>
        <begin position="271"/>
        <end position="290"/>
    </location>
</feature>
<dbReference type="Proteomes" id="UP000030669">
    <property type="component" value="Unassembled WGS sequence"/>
</dbReference>
<dbReference type="OMA" id="AVDWENY"/>
<evidence type="ECO:0000313" key="3">
    <source>
        <dbReference type="Proteomes" id="UP000030669"/>
    </source>
</evidence>